<dbReference type="InterPro" id="IPR050330">
    <property type="entry name" value="Bact_OuterMem_StrucFunc"/>
</dbReference>
<dbReference type="Pfam" id="PF00691">
    <property type="entry name" value="OmpA"/>
    <property type="match status" value="1"/>
</dbReference>
<keyword evidence="4 8" id="KW-0812">Transmembrane</keyword>
<dbReference type="AlphaFoldDB" id="A0A845BM56"/>
<evidence type="ECO:0000313" key="11">
    <source>
        <dbReference type="Proteomes" id="UP000467214"/>
    </source>
</evidence>
<evidence type="ECO:0000256" key="8">
    <source>
        <dbReference type="SAM" id="Phobius"/>
    </source>
</evidence>
<organism evidence="10 11">
    <name type="scientific">Craterilacuibacter sinensis</name>
    <dbReference type="NCBI Taxonomy" id="2686017"/>
    <lineage>
        <taxon>Bacteria</taxon>
        <taxon>Pseudomonadati</taxon>
        <taxon>Pseudomonadota</taxon>
        <taxon>Betaproteobacteria</taxon>
        <taxon>Neisseriales</taxon>
        <taxon>Neisseriaceae</taxon>
        <taxon>Craterilacuibacter</taxon>
    </lineage>
</organism>
<dbReference type="Pfam" id="PF13677">
    <property type="entry name" value="MotB_plug"/>
    <property type="match status" value="1"/>
</dbReference>
<keyword evidence="6 7" id="KW-0472">Membrane</keyword>
<evidence type="ECO:0000256" key="3">
    <source>
        <dbReference type="ARBA" id="ARBA00022475"/>
    </source>
</evidence>
<comment type="similarity">
    <text evidence="2">Belongs to the MotB family.</text>
</comment>
<keyword evidence="10" id="KW-0282">Flagellum</keyword>
<dbReference type="EMBL" id="WSSB01000003">
    <property type="protein sequence ID" value="MXR36354.1"/>
    <property type="molecule type" value="Genomic_DNA"/>
</dbReference>
<dbReference type="PANTHER" id="PTHR30329:SF20">
    <property type="entry name" value="EXPORTED PROTEIN"/>
    <property type="match status" value="1"/>
</dbReference>
<keyword evidence="11" id="KW-1185">Reference proteome</keyword>
<comment type="caution">
    <text evidence="10">The sequence shown here is derived from an EMBL/GenBank/DDBJ whole genome shotgun (WGS) entry which is preliminary data.</text>
</comment>
<dbReference type="CDD" id="cd07185">
    <property type="entry name" value="OmpA_C-like"/>
    <property type="match status" value="1"/>
</dbReference>
<accession>A0A845BM56</accession>
<evidence type="ECO:0000313" key="10">
    <source>
        <dbReference type="EMBL" id="MXR36354.1"/>
    </source>
</evidence>
<dbReference type="Proteomes" id="UP000467214">
    <property type="component" value="Unassembled WGS sequence"/>
</dbReference>
<evidence type="ECO:0000256" key="5">
    <source>
        <dbReference type="ARBA" id="ARBA00022989"/>
    </source>
</evidence>
<gene>
    <name evidence="10" type="primary">motD</name>
    <name evidence="10" type="ORF">GQF02_05120</name>
</gene>
<name>A0A845BM56_9NEIS</name>
<keyword evidence="3" id="KW-1003">Cell membrane</keyword>
<evidence type="ECO:0000256" key="2">
    <source>
        <dbReference type="ARBA" id="ARBA00008914"/>
    </source>
</evidence>
<protein>
    <submittedName>
        <fullName evidence="10">Flagellar motor protein MotD</fullName>
    </submittedName>
</protein>
<sequence>MRHRRRRQEEEHENHERWLVSYADFITLLFAFFVVMYAISQVNESKYRVLSSSLGDAFGSKITGTPTPSGSANTMVEVPNSKPVARAIKSEQRLLAQQKMQQLSDALSKIVQPLLKNGQVRLYQSEEGIHIDIKDTALFAVAQATPSPESQRMLAGIAGVLRSQSNPVRVEGFTDDVPIRNAFYPSNWELSAARAGSVVRLFQENGIAADRLVAVGRAENRPVTSNASAEGRAQNRRVAITVLADHNAGFDITPAANQAAEASAPAIQNKPA</sequence>
<evidence type="ECO:0000256" key="4">
    <source>
        <dbReference type="ARBA" id="ARBA00022692"/>
    </source>
</evidence>
<evidence type="ECO:0000256" key="7">
    <source>
        <dbReference type="PROSITE-ProRule" id="PRU00473"/>
    </source>
</evidence>
<evidence type="ECO:0000256" key="6">
    <source>
        <dbReference type="ARBA" id="ARBA00023136"/>
    </source>
</evidence>
<dbReference type="SUPFAM" id="SSF103088">
    <property type="entry name" value="OmpA-like"/>
    <property type="match status" value="1"/>
</dbReference>
<dbReference type="InterPro" id="IPR036737">
    <property type="entry name" value="OmpA-like_sf"/>
</dbReference>
<feature type="transmembrane region" description="Helical" evidence="8">
    <location>
        <begin position="20"/>
        <end position="39"/>
    </location>
</feature>
<keyword evidence="5 8" id="KW-1133">Transmembrane helix</keyword>
<comment type="subcellular location">
    <subcellularLocation>
        <location evidence="1">Cell membrane</location>
        <topology evidence="1">Single-pass membrane protein</topology>
    </subcellularLocation>
</comment>
<feature type="domain" description="OmpA-like" evidence="9">
    <location>
        <begin position="126"/>
        <end position="246"/>
    </location>
</feature>
<reference evidence="10 11" key="1">
    <citation type="submission" date="2019-12" db="EMBL/GenBank/DDBJ databases">
        <title>Neisseriaceae gen. nov. sp. Genome sequencing and assembly.</title>
        <authorList>
            <person name="Liu Z."/>
            <person name="Li A."/>
        </authorList>
    </citation>
    <scope>NUCLEOTIDE SEQUENCE [LARGE SCALE GENOMIC DNA]</scope>
    <source>
        <strain evidence="10 11">B2N2-7</strain>
    </source>
</reference>
<evidence type="ECO:0000259" key="9">
    <source>
        <dbReference type="PROSITE" id="PS51123"/>
    </source>
</evidence>
<keyword evidence="10" id="KW-0969">Cilium</keyword>
<dbReference type="InterPro" id="IPR025713">
    <property type="entry name" value="MotB-like_N_dom"/>
</dbReference>
<keyword evidence="10" id="KW-0966">Cell projection</keyword>
<dbReference type="PROSITE" id="PS51123">
    <property type="entry name" value="OMPA_2"/>
    <property type="match status" value="1"/>
</dbReference>
<dbReference type="NCBIfam" id="NF006541">
    <property type="entry name" value="PRK09038.1"/>
    <property type="match status" value="1"/>
</dbReference>
<proteinExistence type="inferred from homology"/>
<dbReference type="InterPro" id="IPR006665">
    <property type="entry name" value="OmpA-like"/>
</dbReference>
<dbReference type="PANTHER" id="PTHR30329">
    <property type="entry name" value="STATOR ELEMENT OF FLAGELLAR MOTOR COMPLEX"/>
    <property type="match status" value="1"/>
</dbReference>
<evidence type="ECO:0000256" key="1">
    <source>
        <dbReference type="ARBA" id="ARBA00004162"/>
    </source>
</evidence>
<dbReference type="RefSeq" id="WP_160795326.1">
    <property type="nucleotide sequence ID" value="NZ_WSSB01000003.1"/>
</dbReference>
<dbReference type="GO" id="GO:0005886">
    <property type="term" value="C:plasma membrane"/>
    <property type="evidence" value="ECO:0007669"/>
    <property type="project" value="UniProtKB-SubCell"/>
</dbReference>
<dbReference type="Gene3D" id="3.30.1330.60">
    <property type="entry name" value="OmpA-like domain"/>
    <property type="match status" value="1"/>
</dbReference>